<keyword evidence="3" id="KW-1185">Reference proteome</keyword>
<reference evidence="2" key="1">
    <citation type="submission" date="2020-10" db="EMBL/GenBank/DDBJ databases">
        <authorList>
            <person name="Roach M.J.R."/>
        </authorList>
    </citation>
    <scope>NUCLEOTIDE SEQUENCE</scope>
    <source>
        <strain evidence="2">CBS 1945</strain>
    </source>
</reference>
<feature type="compositionally biased region" description="Basic and acidic residues" evidence="1">
    <location>
        <begin position="100"/>
        <end position="112"/>
    </location>
</feature>
<evidence type="ECO:0000313" key="2">
    <source>
        <dbReference type="EMBL" id="QPG73355.1"/>
    </source>
</evidence>
<gene>
    <name evidence="2" type="ORF">FOA43_000665</name>
</gene>
<accession>A0A875RZ83</accession>
<dbReference type="AlphaFoldDB" id="A0A875RZ83"/>
<dbReference type="OrthoDB" id="3997660at2759"/>
<dbReference type="RefSeq" id="XP_038776920.1">
    <property type="nucleotide sequence ID" value="XM_038920992.1"/>
</dbReference>
<sequence length="218" mass="24685">MIPPPASATPIESLLLHSPDVFHRRRTHNYMNEVEAQNQASQDDIVKRAQRRLTEQSTFTTMSPQIYKRRCSLTTDIPTEKLGYGYSGDNSTTDFGSSEKPTDDSANDKEDASESNDASTNDDDDTGNESSVSAMYSNIIAGQQGGSKLGSKEGRLNYGKLNESFAFRPLDEEEIGDEEDDENDDLTETMRRRRNLLRRKTSFNFNEYKTDMLRRSLK</sequence>
<evidence type="ECO:0000313" key="3">
    <source>
        <dbReference type="Proteomes" id="UP000662931"/>
    </source>
</evidence>
<evidence type="ECO:0000256" key="1">
    <source>
        <dbReference type="SAM" id="MobiDB-lite"/>
    </source>
</evidence>
<dbReference type="EMBL" id="CP064812">
    <property type="protein sequence ID" value="QPG73355.1"/>
    <property type="molecule type" value="Genomic_DNA"/>
</dbReference>
<dbReference type="GeneID" id="62194066"/>
<proteinExistence type="predicted"/>
<protein>
    <submittedName>
        <fullName evidence="2">Uncharacterized protein</fullName>
    </submittedName>
</protein>
<organism evidence="2 3">
    <name type="scientific">Eeniella nana</name>
    <name type="common">Yeast</name>
    <name type="synonym">Brettanomyces nanus</name>
    <dbReference type="NCBI Taxonomy" id="13502"/>
    <lineage>
        <taxon>Eukaryota</taxon>
        <taxon>Fungi</taxon>
        <taxon>Dikarya</taxon>
        <taxon>Ascomycota</taxon>
        <taxon>Saccharomycotina</taxon>
        <taxon>Pichiomycetes</taxon>
        <taxon>Pichiales</taxon>
        <taxon>Pichiaceae</taxon>
        <taxon>Brettanomyces</taxon>
    </lineage>
</organism>
<dbReference type="Proteomes" id="UP000662931">
    <property type="component" value="Chromosome 1"/>
</dbReference>
<name>A0A875RZ83_EENNA</name>
<feature type="region of interest" description="Disordered" evidence="1">
    <location>
        <begin position="78"/>
        <end position="131"/>
    </location>
</feature>
<dbReference type="KEGG" id="bnn:FOA43_000665"/>